<dbReference type="EMBL" id="NPHW01006115">
    <property type="protein sequence ID" value="OXV06111.1"/>
    <property type="molecule type" value="Genomic_DNA"/>
</dbReference>
<feature type="region of interest" description="Disordered" evidence="1">
    <location>
        <begin position="1"/>
        <end position="21"/>
    </location>
</feature>
<proteinExistence type="predicted"/>
<protein>
    <submittedName>
        <fullName evidence="2">Uncharacterized protein</fullName>
    </submittedName>
</protein>
<organism evidence="2 3">
    <name type="scientific">Elaphomyces granulatus</name>
    <dbReference type="NCBI Taxonomy" id="519963"/>
    <lineage>
        <taxon>Eukaryota</taxon>
        <taxon>Fungi</taxon>
        <taxon>Dikarya</taxon>
        <taxon>Ascomycota</taxon>
        <taxon>Pezizomycotina</taxon>
        <taxon>Eurotiomycetes</taxon>
        <taxon>Eurotiomycetidae</taxon>
        <taxon>Eurotiales</taxon>
        <taxon>Elaphomycetaceae</taxon>
        <taxon>Elaphomyces</taxon>
    </lineage>
</organism>
<comment type="caution">
    <text evidence="2">The sequence shown here is derived from an EMBL/GenBank/DDBJ whole genome shotgun (WGS) entry which is preliminary data.</text>
</comment>
<dbReference type="AlphaFoldDB" id="A0A232LPL9"/>
<sequence length="178" mass="19293">MKNSGQAQLGDNNQSRSVPNEVLTYGTPVSRSQQGFEMRPLPSGVHPFITNGAAVSAQNEHLSFYFSGMHVPDWQSIIESNHLANLTANTLITAYISAADGIKWENDTLPQDIPGRANAELVWIPVSQSGILVAIGGVIFPESLTASRNLTKDRADESLQISPTFMNILPVYDIANKA</sequence>
<dbReference type="OrthoDB" id="540004at2759"/>
<gene>
    <name evidence="2" type="ORF">Egran_06122</name>
</gene>
<keyword evidence="3" id="KW-1185">Reference proteome</keyword>
<evidence type="ECO:0000313" key="2">
    <source>
        <dbReference type="EMBL" id="OXV06111.1"/>
    </source>
</evidence>
<name>A0A232LPL9_9EURO</name>
<evidence type="ECO:0000313" key="3">
    <source>
        <dbReference type="Proteomes" id="UP000243515"/>
    </source>
</evidence>
<feature type="compositionally biased region" description="Polar residues" evidence="1">
    <location>
        <begin position="1"/>
        <end position="18"/>
    </location>
</feature>
<accession>A0A232LPL9</accession>
<reference evidence="2 3" key="1">
    <citation type="journal article" date="2015" name="Environ. Microbiol.">
        <title>Metagenome sequence of Elaphomyces granulatus from sporocarp tissue reveals Ascomycota ectomycorrhizal fingerprints of genome expansion and a Proteobacteria-rich microbiome.</title>
        <authorList>
            <person name="Quandt C.A."/>
            <person name="Kohler A."/>
            <person name="Hesse C.N."/>
            <person name="Sharpton T.J."/>
            <person name="Martin F."/>
            <person name="Spatafora J.W."/>
        </authorList>
    </citation>
    <scope>NUCLEOTIDE SEQUENCE [LARGE SCALE GENOMIC DNA]</scope>
    <source>
        <strain evidence="2 3">OSC145934</strain>
    </source>
</reference>
<evidence type="ECO:0000256" key="1">
    <source>
        <dbReference type="SAM" id="MobiDB-lite"/>
    </source>
</evidence>
<dbReference type="Proteomes" id="UP000243515">
    <property type="component" value="Unassembled WGS sequence"/>
</dbReference>